<dbReference type="Pfam" id="PF00931">
    <property type="entry name" value="NB-ARC"/>
    <property type="match status" value="1"/>
</dbReference>
<dbReference type="InterPro" id="IPR027417">
    <property type="entry name" value="P-loop_NTPase"/>
</dbReference>
<feature type="domain" description="Bacterial transcriptional activator" evidence="6">
    <location>
        <begin position="114"/>
        <end position="254"/>
    </location>
</feature>
<dbReference type="Proteomes" id="UP000199645">
    <property type="component" value="Unassembled WGS sequence"/>
</dbReference>
<dbReference type="Gene3D" id="1.10.10.10">
    <property type="entry name" value="Winged helix-like DNA-binding domain superfamily/Winged helix DNA-binding domain"/>
    <property type="match status" value="1"/>
</dbReference>
<keyword evidence="8" id="KW-1185">Reference proteome</keyword>
<keyword evidence="3 7" id="KW-0238">DNA-binding</keyword>
<dbReference type="PANTHER" id="PTHR35807">
    <property type="entry name" value="TRANSCRIPTIONAL REGULATOR REDD-RELATED"/>
    <property type="match status" value="1"/>
</dbReference>
<keyword evidence="2" id="KW-0805">Transcription regulation</keyword>
<dbReference type="GO" id="GO:0043531">
    <property type="term" value="F:ADP binding"/>
    <property type="evidence" value="ECO:0007669"/>
    <property type="project" value="InterPro"/>
</dbReference>
<dbReference type="AlphaFoldDB" id="A0A1I2I8N3"/>
<evidence type="ECO:0000259" key="6">
    <source>
        <dbReference type="SMART" id="SM01043"/>
    </source>
</evidence>
<dbReference type="GO" id="GO:0000160">
    <property type="term" value="P:phosphorelay signal transduction system"/>
    <property type="evidence" value="ECO:0007669"/>
    <property type="project" value="InterPro"/>
</dbReference>
<evidence type="ECO:0000256" key="4">
    <source>
        <dbReference type="ARBA" id="ARBA00023163"/>
    </source>
</evidence>
<dbReference type="SMART" id="SM00028">
    <property type="entry name" value="TPR"/>
    <property type="match status" value="4"/>
</dbReference>
<dbReference type="InterPro" id="IPR019734">
    <property type="entry name" value="TPR_rpt"/>
</dbReference>
<dbReference type="EMBL" id="FONV01000009">
    <property type="protein sequence ID" value="SFF37467.1"/>
    <property type="molecule type" value="Genomic_DNA"/>
</dbReference>
<dbReference type="STRING" id="35752.SAMN05421541_109327"/>
<evidence type="ECO:0000256" key="2">
    <source>
        <dbReference type="ARBA" id="ARBA00023015"/>
    </source>
</evidence>
<proteinExistence type="inferred from homology"/>
<dbReference type="SMART" id="SM01043">
    <property type="entry name" value="BTAD"/>
    <property type="match status" value="1"/>
</dbReference>
<dbReference type="Gene3D" id="3.40.50.300">
    <property type="entry name" value="P-loop containing nucleotide triphosphate hydrolases"/>
    <property type="match status" value="1"/>
</dbReference>
<accession>A0A1I2I8N3</accession>
<protein>
    <submittedName>
        <fullName evidence="7">DNA-binding transcriptional activator of the SARP family</fullName>
    </submittedName>
</protein>
<dbReference type="SUPFAM" id="SSF48452">
    <property type="entry name" value="TPR-like"/>
    <property type="match status" value="3"/>
</dbReference>
<evidence type="ECO:0000256" key="1">
    <source>
        <dbReference type="ARBA" id="ARBA00005820"/>
    </source>
</evidence>
<dbReference type="SUPFAM" id="SSF46894">
    <property type="entry name" value="C-terminal effector domain of the bipartite response regulators"/>
    <property type="match status" value="1"/>
</dbReference>
<dbReference type="GO" id="GO:0006355">
    <property type="term" value="P:regulation of DNA-templated transcription"/>
    <property type="evidence" value="ECO:0007669"/>
    <property type="project" value="InterPro"/>
</dbReference>
<dbReference type="SMART" id="SM00862">
    <property type="entry name" value="Trans_reg_C"/>
    <property type="match status" value="1"/>
</dbReference>
<dbReference type="CDD" id="cd15831">
    <property type="entry name" value="BTAD"/>
    <property type="match status" value="1"/>
</dbReference>
<gene>
    <name evidence="7" type="ORF">SAMN05421541_109327</name>
</gene>
<dbReference type="PRINTS" id="PR00364">
    <property type="entry name" value="DISEASERSIST"/>
</dbReference>
<dbReference type="InterPro" id="IPR051677">
    <property type="entry name" value="AfsR-DnrI-RedD_regulator"/>
</dbReference>
<feature type="domain" description="OmpR/PhoB-type" evidence="5">
    <location>
        <begin position="36"/>
        <end position="107"/>
    </location>
</feature>
<dbReference type="Gene3D" id="1.25.40.10">
    <property type="entry name" value="Tetratricopeptide repeat domain"/>
    <property type="match status" value="3"/>
</dbReference>
<comment type="similarity">
    <text evidence="1">Belongs to the AfsR/DnrI/RedD regulatory family.</text>
</comment>
<evidence type="ECO:0000256" key="3">
    <source>
        <dbReference type="ARBA" id="ARBA00023125"/>
    </source>
</evidence>
<dbReference type="SUPFAM" id="SSF52540">
    <property type="entry name" value="P-loop containing nucleoside triphosphate hydrolases"/>
    <property type="match status" value="1"/>
</dbReference>
<evidence type="ECO:0000313" key="7">
    <source>
        <dbReference type="EMBL" id="SFF37467.1"/>
    </source>
</evidence>
<name>A0A1I2I8N3_9ACTN</name>
<dbReference type="Pfam" id="PF03704">
    <property type="entry name" value="BTAD"/>
    <property type="match status" value="1"/>
</dbReference>
<organism evidence="7 8">
    <name type="scientific">Actinoplanes philippinensis</name>
    <dbReference type="NCBI Taxonomy" id="35752"/>
    <lineage>
        <taxon>Bacteria</taxon>
        <taxon>Bacillati</taxon>
        <taxon>Actinomycetota</taxon>
        <taxon>Actinomycetes</taxon>
        <taxon>Micromonosporales</taxon>
        <taxon>Micromonosporaceae</taxon>
        <taxon>Actinoplanes</taxon>
    </lineage>
</organism>
<dbReference type="InterPro" id="IPR001867">
    <property type="entry name" value="OmpR/PhoB-type_DNA-bd"/>
</dbReference>
<reference evidence="7 8" key="1">
    <citation type="submission" date="2016-10" db="EMBL/GenBank/DDBJ databases">
        <authorList>
            <person name="de Groot N.N."/>
        </authorList>
    </citation>
    <scope>NUCLEOTIDE SEQUENCE [LARGE SCALE GENOMIC DNA]</scope>
    <source>
        <strain evidence="7 8">DSM 43019</strain>
    </source>
</reference>
<dbReference type="InterPro" id="IPR005158">
    <property type="entry name" value="BTAD"/>
</dbReference>
<dbReference type="GO" id="GO:0003677">
    <property type="term" value="F:DNA binding"/>
    <property type="evidence" value="ECO:0007669"/>
    <property type="project" value="UniProtKB-KW"/>
</dbReference>
<evidence type="ECO:0000259" key="5">
    <source>
        <dbReference type="SMART" id="SM00862"/>
    </source>
</evidence>
<evidence type="ECO:0000313" key="8">
    <source>
        <dbReference type="Proteomes" id="UP000199645"/>
    </source>
</evidence>
<dbReference type="PANTHER" id="PTHR35807:SF1">
    <property type="entry name" value="TRANSCRIPTIONAL REGULATOR REDD"/>
    <property type="match status" value="1"/>
</dbReference>
<dbReference type="InterPro" id="IPR036388">
    <property type="entry name" value="WH-like_DNA-bd_sf"/>
</dbReference>
<sequence>MRSTFGDGADSLAPMPPETVHYRILGNVEVRLGGENVVVARPRHRAVLGYLLLNAGRVVTVEALADAMWGGAEPATARSQLQADISAIRRAADGRLTLLSQHGGYLLRAGPDNLDHLRFQQLTADSAGLPPDQRVVHLREALALWRGQPLADAAGAYVAAARYRLDEERIAAWEEVFDLELQAGRHREIVPELAGMARDQPTRERLWIALMTALHRCGRQADALAAAREMRRFLAEEHGLEPGSAFVAAERTVLQAADDVDETPPAPATVVPALLPSAIVDFTGRAAEVAWLDAVLAPGDRPRPVVTITGMGGVGKSTLAVHAAHRAARDHPDGQLYARLHGTETHPAEPGDVLARFLRALGTDERAIPIDLTERADAYRSRVAGRRILVLLDDAADEAQIRPLLPGGHSCTTLVTSRSGLHGLEGAERLQLQVFSGEEAAALLGRVATTHRIADDPAESTTILQLVGRLPLAVRIVGARLRSRPAWPMSRLTRALRDERRRLDHLVAGDLAVRTSIAASYRAIGEPARRLARRLSLFALPDLPSWLAAVVTGAPAAEAEDLLEELVDAQLLLDAGTDTTGAGRYRFHDLVLLYLRERARDEEPSEGAETLNAGLGGYLWLARRMSERIPGPCYAAVRGAATETPVDDIGTLPDPLDWFALERSSLLAAIRQACDIGALDAAFELAGCLEKFFDIRGVYIDWRSINDHVLTACRAAGHRLGEAVMLRGLIELSTWHEADHPGAAMERMLRDADHLFRLFTEAGHGPGTADAAVDQAWALAATGDYEQAAVRADAAIGLAEQHEHLGGQARAHVARAVVHGESLALADAERHLTIALRLARRLGNQRYVATTLQFIGVLHTRAGRNPEAIGALEESLRILHRYRDRYAEVLTLLTLARAHLPHPPARGFATEALTIAREYNLPHHTADALGVLGAIELAEGNHHAAVGHLQASVRLWRRRGWPAFLADALRKLGDAQVRSDPVAARRAFSEARDIHQRLGHTDRTAELDAVISALDRGARC</sequence>
<dbReference type="InterPro" id="IPR011990">
    <property type="entry name" value="TPR-like_helical_dom_sf"/>
</dbReference>
<dbReference type="InterPro" id="IPR002182">
    <property type="entry name" value="NB-ARC"/>
</dbReference>
<dbReference type="InterPro" id="IPR016032">
    <property type="entry name" value="Sig_transdc_resp-reg_C-effctor"/>
</dbReference>
<keyword evidence="4" id="KW-0804">Transcription</keyword>